<dbReference type="InterPro" id="IPR016186">
    <property type="entry name" value="C-type_lectin-like/link_sf"/>
</dbReference>
<comment type="caution">
    <text evidence="4">The sequence shown here is derived from an EMBL/GenBank/DDBJ whole genome shotgun (WGS) entry which is preliminary data.</text>
</comment>
<dbReference type="Pfam" id="PF00059">
    <property type="entry name" value="Lectin_C"/>
    <property type="match status" value="1"/>
</dbReference>
<dbReference type="SUPFAM" id="SSF56436">
    <property type="entry name" value="C-type lectin-like"/>
    <property type="match status" value="1"/>
</dbReference>
<reference evidence="4 5" key="1">
    <citation type="journal article" date="2024" name="BMC Genomics">
        <title>De novo assembly and annotation of Popillia japonica's genome with initial clues to its potential as an invasive pest.</title>
        <authorList>
            <person name="Cucini C."/>
            <person name="Boschi S."/>
            <person name="Funari R."/>
            <person name="Cardaioli E."/>
            <person name="Iannotti N."/>
            <person name="Marturano G."/>
            <person name="Paoli F."/>
            <person name="Bruttini M."/>
            <person name="Carapelli A."/>
            <person name="Frati F."/>
            <person name="Nardi F."/>
        </authorList>
    </citation>
    <scope>NUCLEOTIDE SEQUENCE [LARGE SCALE GENOMIC DNA]</scope>
    <source>
        <strain evidence="4">DMR45628</strain>
    </source>
</reference>
<sequence length="319" mass="36868">MKLLVLSALLALAGANELTKPTTRAPPKRTYVCPPDFIRLGNKCYFFSNTSVKWDDAFFNCNDMHSTLAIIRSKYQHKLLKNLLTNNSKYSAHLERWIGGRYDWSKHEWLWGASGKVIDYSGFSTPSPTNISEMDSFQWHCIILDPRIKYSWDHRSCFEKKHYICQTKLKNVTRKQKNKLRKLYNNRKLNEVPVPEITSNTIWNTNSNTTATSNTNAESNDINNAAFANRPKNLKRRKGKGRGKGRKKNKKANKMNHSYNGTLQDAPIPESVPNNLEQTQQQVALNKTAPKKIHWKTYYQGTISPFHPRGIVEEFDFQN</sequence>
<keyword evidence="2" id="KW-0732">Signal</keyword>
<dbReference type="CDD" id="cd00037">
    <property type="entry name" value="CLECT"/>
    <property type="match status" value="1"/>
</dbReference>
<feature type="compositionally biased region" description="Basic residues" evidence="1">
    <location>
        <begin position="232"/>
        <end position="254"/>
    </location>
</feature>
<dbReference type="InterPro" id="IPR016187">
    <property type="entry name" value="CTDL_fold"/>
</dbReference>
<feature type="signal peptide" evidence="2">
    <location>
        <begin position="1"/>
        <end position="15"/>
    </location>
</feature>
<evidence type="ECO:0000259" key="3">
    <source>
        <dbReference type="PROSITE" id="PS50041"/>
    </source>
</evidence>
<dbReference type="AlphaFoldDB" id="A0AAW1KMQ7"/>
<dbReference type="Proteomes" id="UP001458880">
    <property type="component" value="Unassembled WGS sequence"/>
</dbReference>
<dbReference type="InterPro" id="IPR050828">
    <property type="entry name" value="C-type_lectin/matrix_domain"/>
</dbReference>
<keyword evidence="5" id="KW-1185">Reference proteome</keyword>
<feature type="domain" description="C-type lectin" evidence="3">
    <location>
        <begin position="40"/>
        <end position="166"/>
    </location>
</feature>
<dbReference type="PANTHER" id="PTHR45710">
    <property type="entry name" value="C-TYPE LECTIN DOMAIN-CONTAINING PROTEIN 180"/>
    <property type="match status" value="1"/>
</dbReference>
<evidence type="ECO:0000313" key="5">
    <source>
        <dbReference type="Proteomes" id="UP001458880"/>
    </source>
</evidence>
<dbReference type="EMBL" id="JASPKY010000202">
    <property type="protein sequence ID" value="KAK9721154.1"/>
    <property type="molecule type" value="Genomic_DNA"/>
</dbReference>
<gene>
    <name evidence="4" type="ORF">QE152_g21677</name>
</gene>
<dbReference type="Gene3D" id="3.10.100.10">
    <property type="entry name" value="Mannose-Binding Protein A, subunit A"/>
    <property type="match status" value="1"/>
</dbReference>
<organism evidence="4 5">
    <name type="scientific">Popillia japonica</name>
    <name type="common">Japanese beetle</name>
    <dbReference type="NCBI Taxonomy" id="7064"/>
    <lineage>
        <taxon>Eukaryota</taxon>
        <taxon>Metazoa</taxon>
        <taxon>Ecdysozoa</taxon>
        <taxon>Arthropoda</taxon>
        <taxon>Hexapoda</taxon>
        <taxon>Insecta</taxon>
        <taxon>Pterygota</taxon>
        <taxon>Neoptera</taxon>
        <taxon>Endopterygota</taxon>
        <taxon>Coleoptera</taxon>
        <taxon>Polyphaga</taxon>
        <taxon>Scarabaeiformia</taxon>
        <taxon>Scarabaeidae</taxon>
        <taxon>Rutelinae</taxon>
        <taxon>Popillia</taxon>
    </lineage>
</organism>
<feature type="region of interest" description="Disordered" evidence="1">
    <location>
        <begin position="225"/>
        <end position="268"/>
    </location>
</feature>
<evidence type="ECO:0000256" key="2">
    <source>
        <dbReference type="SAM" id="SignalP"/>
    </source>
</evidence>
<protein>
    <submittedName>
        <fullName evidence="4">Lectin C-type domain</fullName>
    </submittedName>
</protein>
<evidence type="ECO:0000313" key="4">
    <source>
        <dbReference type="EMBL" id="KAK9721154.1"/>
    </source>
</evidence>
<name>A0AAW1KMQ7_POPJA</name>
<feature type="chain" id="PRO_5043519811" evidence="2">
    <location>
        <begin position="16"/>
        <end position="319"/>
    </location>
</feature>
<dbReference type="InterPro" id="IPR001304">
    <property type="entry name" value="C-type_lectin-like"/>
</dbReference>
<dbReference type="PROSITE" id="PS50041">
    <property type="entry name" value="C_TYPE_LECTIN_2"/>
    <property type="match status" value="1"/>
</dbReference>
<evidence type="ECO:0000256" key="1">
    <source>
        <dbReference type="SAM" id="MobiDB-lite"/>
    </source>
</evidence>
<dbReference type="PANTHER" id="PTHR45710:SF26">
    <property type="entry name" value="RH26557P"/>
    <property type="match status" value="1"/>
</dbReference>
<dbReference type="SMART" id="SM00034">
    <property type="entry name" value="CLECT"/>
    <property type="match status" value="1"/>
</dbReference>
<accession>A0AAW1KMQ7</accession>
<proteinExistence type="predicted"/>